<proteinExistence type="predicted"/>
<keyword evidence="4" id="KW-1185">Reference proteome</keyword>
<keyword evidence="2" id="KW-0238">DNA-binding</keyword>
<dbReference type="PANTHER" id="PTHR43130">
    <property type="entry name" value="ARAC-FAMILY TRANSCRIPTIONAL REGULATOR"/>
    <property type="match status" value="1"/>
</dbReference>
<name>A0A2Z5GB34_9BACT</name>
<evidence type="ECO:0000313" key="3">
    <source>
        <dbReference type="EMBL" id="AXC16351.1"/>
    </source>
</evidence>
<dbReference type="GO" id="GO:0003677">
    <property type="term" value="F:DNA binding"/>
    <property type="evidence" value="ECO:0007669"/>
    <property type="project" value="UniProtKB-KW"/>
</dbReference>
<evidence type="ECO:0000259" key="1">
    <source>
        <dbReference type="Pfam" id="PF01965"/>
    </source>
</evidence>
<evidence type="ECO:0000313" key="2">
    <source>
        <dbReference type="EMBL" id="AXC16321.1"/>
    </source>
</evidence>
<dbReference type="InterPro" id="IPR052158">
    <property type="entry name" value="INH-QAR"/>
</dbReference>
<dbReference type="KEGG" id="abas:ACPOL_7159"/>
<dbReference type="CDD" id="cd03139">
    <property type="entry name" value="GATase1_PfpI_2"/>
    <property type="match status" value="1"/>
</dbReference>
<dbReference type="Pfam" id="PF01965">
    <property type="entry name" value="DJ-1_PfpI"/>
    <property type="match status" value="1"/>
</dbReference>
<gene>
    <name evidence="2" type="ORF">ACPOL_7129</name>
    <name evidence="3" type="ORF">ACPOL_7159</name>
</gene>
<dbReference type="InterPro" id="IPR029062">
    <property type="entry name" value="Class_I_gatase-like"/>
</dbReference>
<dbReference type="SUPFAM" id="SSF52317">
    <property type="entry name" value="Class I glutamine amidotransferase-like"/>
    <property type="match status" value="1"/>
</dbReference>
<dbReference type="KEGG" id="abas:ACPOL_7129"/>
<reference evidence="2 4" key="1">
    <citation type="journal article" date="2018" name="Front. Microbiol.">
        <title>Hydrolytic Capabilities as a Key to Environmental Success: Chitinolytic and Cellulolytic Acidobacteria From Acidic Sub-arctic Soils and Boreal Peatlands.</title>
        <authorList>
            <person name="Belova S.E."/>
            <person name="Ravin N.V."/>
            <person name="Pankratov T.A."/>
            <person name="Rakitin A.L."/>
            <person name="Ivanova A.A."/>
            <person name="Beletsky A.V."/>
            <person name="Mardanov A.V."/>
            <person name="Sinninghe Damste J.S."/>
            <person name="Dedysh S.N."/>
        </authorList>
    </citation>
    <scope>NUCLEOTIDE SEQUENCE [LARGE SCALE GENOMIC DNA]</scope>
    <source>
        <strain evidence="2 4">SBC82</strain>
        <plasmid evidence="3">pACPOL3</plasmid>
        <plasmid evidence="4">pacpol3</plasmid>
        <plasmid evidence="4">pacpol4</plasmid>
        <plasmid evidence="2">pACPOL4</plasmid>
    </source>
</reference>
<protein>
    <submittedName>
        <fullName evidence="2">Transcriptional regulator containing an amidase domain and an AraC-type DNA-binding HTH domain</fullName>
    </submittedName>
    <submittedName>
        <fullName evidence="3">Transcriptional regulator, AraC family</fullName>
    </submittedName>
</protein>
<evidence type="ECO:0000313" key="4">
    <source>
        <dbReference type="Proteomes" id="UP000253606"/>
    </source>
</evidence>
<organism evidence="2 4">
    <name type="scientific">Acidisarcina polymorpha</name>
    <dbReference type="NCBI Taxonomy" id="2211140"/>
    <lineage>
        <taxon>Bacteria</taxon>
        <taxon>Pseudomonadati</taxon>
        <taxon>Acidobacteriota</taxon>
        <taxon>Terriglobia</taxon>
        <taxon>Terriglobales</taxon>
        <taxon>Acidobacteriaceae</taxon>
        <taxon>Acidisarcina</taxon>
    </lineage>
</organism>
<dbReference type="Proteomes" id="UP000253606">
    <property type="component" value="Plasmid pACPOL3"/>
</dbReference>
<sequence length="189" mass="20515">MIIDFCGPWEVFNSADLPGHQGKVFETYTVAETLEPITASGGMKIIPNYTFETAPPPKVVVIPAQGGANEAMLAWIRSVTRATDVTMAVCVGAFVLADTGLLAGRSATTFHNAYARFEARYPDIHLKRGARFVEDGNLASAGGLSSGIDLAIRVIERYYGREAAEKTAYLLEYQGKGWQDSNSNEIYAK</sequence>
<keyword evidence="2" id="KW-0614">Plasmid</keyword>
<dbReference type="Gene3D" id="3.40.50.880">
    <property type="match status" value="1"/>
</dbReference>
<geneLocation type="plasmid" evidence="3">
    <name>pACPOL3</name>
</geneLocation>
<feature type="domain" description="DJ-1/PfpI" evidence="1">
    <location>
        <begin position="3"/>
        <end position="156"/>
    </location>
</feature>
<dbReference type="InterPro" id="IPR002818">
    <property type="entry name" value="DJ-1/PfpI"/>
</dbReference>
<geneLocation type="plasmid" evidence="2">
    <name>pACPOL4</name>
</geneLocation>
<dbReference type="EMBL" id="CP030844">
    <property type="protein sequence ID" value="AXC16351.1"/>
    <property type="molecule type" value="Genomic_DNA"/>
</dbReference>
<dbReference type="EMBL" id="CP030843">
    <property type="protein sequence ID" value="AXC16321.1"/>
    <property type="molecule type" value="Genomic_DNA"/>
</dbReference>
<accession>A0A2Z5GB34</accession>
<dbReference type="GO" id="GO:0006355">
    <property type="term" value="P:regulation of DNA-templated transcription"/>
    <property type="evidence" value="ECO:0007669"/>
    <property type="project" value="TreeGrafter"/>
</dbReference>
<geneLocation type="plasmid" evidence="4">
    <name>pacpol4</name>
</geneLocation>
<geneLocation type="plasmid" evidence="4">
    <name>pacpol3</name>
</geneLocation>
<dbReference type="PANTHER" id="PTHR43130:SF3">
    <property type="entry name" value="HTH-TYPE TRANSCRIPTIONAL REGULATOR RV1931C"/>
    <property type="match status" value="1"/>
</dbReference>
<dbReference type="Proteomes" id="UP000253606">
    <property type="component" value="Plasmid pACPOL4"/>
</dbReference>
<dbReference type="AlphaFoldDB" id="A0A2Z5GB34"/>